<feature type="region of interest" description="Disordered" evidence="1">
    <location>
        <begin position="198"/>
        <end position="223"/>
    </location>
</feature>
<organism evidence="2 3">
    <name type="scientific">Potamilus streckersoni</name>
    <dbReference type="NCBI Taxonomy" id="2493646"/>
    <lineage>
        <taxon>Eukaryota</taxon>
        <taxon>Metazoa</taxon>
        <taxon>Spiralia</taxon>
        <taxon>Lophotrochozoa</taxon>
        <taxon>Mollusca</taxon>
        <taxon>Bivalvia</taxon>
        <taxon>Autobranchia</taxon>
        <taxon>Heteroconchia</taxon>
        <taxon>Palaeoheterodonta</taxon>
        <taxon>Unionida</taxon>
        <taxon>Unionoidea</taxon>
        <taxon>Unionidae</taxon>
        <taxon>Ambleminae</taxon>
        <taxon>Lampsilini</taxon>
        <taxon>Potamilus</taxon>
    </lineage>
</organism>
<accession>A0AAE0TGA8</accession>
<reference evidence="2" key="2">
    <citation type="journal article" date="2021" name="Genome Biol. Evol.">
        <title>Developing a high-quality reference genome for a parasitic bivalve with doubly uniparental inheritance (Bivalvia: Unionida).</title>
        <authorList>
            <person name="Smith C.H."/>
        </authorList>
    </citation>
    <scope>NUCLEOTIDE SEQUENCE</scope>
    <source>
        <strain evidence="2">CHS0354</strain>
        <tissue evidence="2">Mantle</tissue>
    </source>
</reference>
<dbReference type="AlphaFoldDB" id="A0AAE0TGA8"/>
<dbReference type="Proteomes" id="UP001195483">
    <property type="component" value="Unassembled WGS sequence"/>
</dbReference>
<keyword evidence="3" id="KW-1185">Reference proteome</keyword>
<gene>
    <name evidence="2" type="ORF">CHS0354_017555</name>
</gene>
<sequence length="241" mass="25806">MLSSTETTSKELPLGLSLNHFLGNIISGNMNLYPGFTSGYPGMLGIGQNPSFGSRHQTVKLQEQVASPNNSRELRDPSLSSQISLTSGFISGYPGMLGLDNLKIAQFQNQIKASGTNTKGQLPYGTETGGYLSNGYSSSNFGTDSSFKPGFFEQIDSVNKGHISGQSEFGNTANRPGPMPYDFKTDTFGQIGFNVKGRTSPPMGDHSEFGNSVADRPGSEHNGEVNLFINSANWNGEWPGT</sequence>
<name>A0AAE0TGA8_9BIVA</name>
<reference evidence="2" key="3">
    <citation type="submission" date="2023-05" db="EMBL/GenBank/DDBJ databases">
        <authorList>
            <person name="Smith C.H."/>
        </authorList>
    </citation>
    <scope>NUCLEOTIDE SEQUENCE</scope>
    <source>
        <strain evidence="2">CHS0354</strain>
        <tissue evidence="2">Mantle</tissue>
    </source>
</reference>
<protein>
    <submittedName>
        <fullName evidence="2">Uncharacterized protein</fullName>
    </submittedName>
</protein>
<proteinExistence type="predicted"/>
<reference evidence="2" key="1">
    <citation type="journal article" date="2021" name="Genome Biol. Evol.">
        <title>A High-Quality Reference Genome for a Parasitic Bivalve with Doubly Uniparental Inheritance (Bivalvia: Unionida).</title>
        <authorList>
            <person name="Smith C.H."/>
        </authorList>
    </citation>
    <scope>NUCLEOTIDE SEQUENCE</scope>
    <source>
        <strain evidence="2">CHS0354</strain>
    </source>
</reference>
<evidence type="ECO:0000313" key="3">
    <source>
        <dbReference type="Proteomes" id="UP001195483"/>
    </source>
</evidence>
<comment type="caution">
    <text evidence="2">The sequence shown here is derived from an EMBL/GenBank/DDBJ whole genome shotgun (WGS) entry which is preliminary data.</text>
</comment>
<evidence type="ECO:0000256" key="1">
    <source>
        <dbReference type="SAM" id="MobiDB-lite"/>
    </source>
</evidence>
<dbReference type="EMBL" id="JAEAOA010001087">
    <property type="protein sequence ID" value="KAK3609701.1"/>
    <property type="molecule type" value="Genomic_DNA"/>
</dbReference>
<evidence type="ECO:0000313" key="2">
    <source>
        <dbReference type="EMBL" id="KAK3609701.1"/>
    </source>
</evidence>